<name>A0ABW0KKA9_9BACT</name>
<sequence length="385" mass="43991">MDSGICIRFPAASDSAVGRALLCTEWERLGIESEVVCREQGLPGAVCLRLHLAAQGVLERMPGHDTLGLAESLKLDVRRNEDDLLREIWLTLLNSPVLLEFPSAEELLAAVSMRRRIVKNASRTRLNFDLEAIERPKDCWRYSKETGFVLIPGSPLISSLKKACQPEEGGQWYSFSCYRATEYVVLLSVAEEAQMSHPELLNELQCQWERKALTADPFQDVFLHEQGNLEEPFPMHYYVPGDRVWFRNPDSHSSDVPGFEGSWVFYLGGGMFANFWKSDRPFSLLTKCLEVYHWRDGVFKNERGVLQMDEARVEELVSQTLAEPAVCARIYERMHRLRDARGIYAEGGCMDASREWPRFILPPHSDMIRILRASQPHEDLPPVHP</sequence>
<evidence type="ECO:0000313" key="3">
    <source>
        <dbReference type="EMBL" id="MFC5453903.1"/>
    </source>
</evidence>
<dbReference type="Proteomes" id="UP001596052">
    <property type="component" value="Unassembled WGS sequence"/>
</dbReference>
<keyword evidence="4" id="KW-1185">Reference proteome</keyword>
<keyword evidence="2" id="KW-0749">Sporulation</keyword>
<gene>
    <name evidence="3" type="ORF">ACFQDI_03460</name>
</gene>
<evidence type="ECO:0000313" key="4">
    <source>
        <dbReference type="Proteomes" id="UP001596052"/>
    </source>
</evidence>
<dbReference type="EMBL" id="JBHSMQ010000001">
    <property type="protein sequence ID" value="MFC5453903.1"/>
    <property type="molecule type" value="Genomic_DNA"/>
</dbReference>
<keyword evidence="1" id="KW-0808">Transferase</keyword>
<proteinExistence type="predicted"/>
<dbReference type="Pfam" id="PF20085">
    <property type="entry name" value="TGL"/>
    <property type="match status" value="1"/>
</dbReference>
<dbReference type="InterPro" id="IPR020916">
    <property type="entry name" value="Gln_gamma-glutamylTfrase_bac"/>
</dbReference>
<dbReference type="RefSeq" id="WP_377163433.1">
    <property type="nucleotide sequence ID" value="NZ_JBHSMQ010000001.1"/>
</dbReference>
<evidence type="ECO:0000256" key="1">
    <source>
        <dbReference type="ARBA" id="ARBA00022679"/>
    </source>
</evidence>
<reference evidence="4" key="1">
    <citation type="journal article" date="2019" name="Int. J. Syst. Evol. Microbiol.">
        <title>The Global Catalogue of Microorganisms (GCM) 10K type strain sequencing project: providing services to taxonomists for standard genome sequencing and annotation.</title>
        <authorList>
            <consortium name="The Broad Institute Genomics Platform"/>
            <consortium name="The Broad Institute Genome Sequencing Center for Infectious Disease"/>
            <person name="Wu L."/>
            <person name="Ma J."/>
        </authorList>
    </citation>
    <scope>NUCLEOTIDE SEQUENCE [LARGE SCALE GENOMIC DNA]</scope>
    <source>
        <strain evidence="4">CGMCC 4.1469</strain>
    </source>
</reference>
<evidence type="ECO:0000256" key="2">
    <source>
        <dbReference type="ARBA" id="ARBA00022969"/>
    </source>
</evidence>
<protein>
    <submittedName>
        <fullName evidence="3">Uncharacterized protein</fullName>
    </submittedName>
</protein>
<organism evidence="3 4">
    <name type="scientific">Prosthecobacter fluviatilis</name>
    <dbReference type="NCBI Taxonomy" id="445931"/>
    <lineage>
        <taxon>Bacteria</taxon>
        <taxon>Pseudomonadati</taxon>
        <taxon>Verrucomicrobiota</taxon>
        <taxon>Verrucomicrobiia</taxon>
        <taxon>Verrucomicrobiales</taxon>
        <taxon>Verrucomicrobiaceae</taxon>
        <taxon>Prosthecobacter</taxon>
    </lineage>
</organism>
<comment type="caution">
    <text evidence="3">The sequence shown here is derived from an EMBL/GenBank/DDBJ whole genome shotgun (WGS) entry which is preliminary data.</text>
</comment>
<accession>A0ABW0KKA9</accession>